<name>W1P6P2_AMBTC</name>
<dbReference type="AlphaFoldDB" id="W1P6P2"/>
<feature type="signal peptide" evidence="1">
    <location>
        <begin position="1"/>
        <end position="18"/>
    </location>
</feature>
<sequence length="135" mass="15060">MWVCMGVALICLCTTTKRRVVATNSREEIEEKMEGGRAFGWGMLKRVLFRWGGSRGRGGPQAQPPLLEKGGELQQKVGNTISPVWQRPILMGEKCELPTFSGLILYDERGFPLPHYKETIGQEKPAGATTLRDLL</sequence>
<feature type="chain" id="PRO_5004807151" evidence="1">
    <location>
        <begin position="19"/>
        <end position="135"/>
    </location>
</feature>
<keyword evidence="3" id="KW-1185">Reference proteome</keyword>
<evidence type="ECO:0000313" key="3">
    <source>
        <dbReference type="Proteomes" id="UP000017836"/>
    </source>
</evidence>
<gene>
    <name evidence="2" type="ORF">AMTR_s00007p00265810</name>
</gene>
<accession>W1P6P2</accession>
<dbReference type="EMBL" id="KI394011">
    <property type="protein sequence ID" value="ERN05552.1"/>
    <property type="molecule type" value="Genomic_DNA"/>
</dbReference>
<dbReference type="Proteomes" id="UP000017836">
    <property type="component" value="Unassembled WGS sequence"/>
</dbReference>
<dbReference type="Gramene" id="ERN05552">
    <property type="protein sequence ID" value="ERN05552"/>
    <property type="gene ID" value="AMTR_s00007p00265810"/>
</dbReference>
<dbReference type="eggNOG" id="ENOG502S3AQ">
    <property type="taxonomic scope" value="Eukaryota"/>
</dbReference>
<organism evidence="2 3">
    <name type="scientific">Amborella trichopoda</name>
    <dbReference type="NCBI Taxonomy" id="13333"/>
    <lineage>
        <taxon>Eukaryota</taxon>
        <taxon>Viridiplantae</taxon>
        <taxon>Streptophyta</taxon>
        <taxon>Embryophyta</taxon>
        <taxon>Tracheophyta</taxon>
        <taxon>Spermatophyta</taxon>
        <taxon>Magnoliopsida</taxon>
        <taxon>Amborellales</taxon>
        <taxon>Amborellaceae</taxon>
        <taxon>Amborella</taxon>
    </lineage>
</organism>
<protein>
    <submittedName>
        <fullName evidence="2">Uncharacterized protein</fullName>
    </submittedName>
</protein>
<dbReference type="STRING" id="13333.W1P6P2"/>
<proteinExistence type="predicted"/>
<dbReference type="PANTHER" id="PTHR33237:SF21">
    <property type="entry name" value="TRANSMEMBRANE PROTEIN"/>
    <property type="match status" value="1"/>
</dbReference>
<reference evidence="3" key="1">
    <citation type="journal article" date="2013" name="Science">
        <title>The Amborella genome and the evolution of flowering plants.</title>
        <authorList>
            <consortium name="Amborella Genome Project"/>
        </authorList>
    </citation>
    <scope>NUCLEOTIDE SEQUENCE [LARGE SCALE GENOMIC DNA]</scope>
</reference>
<dbReference type="HOGENOM" id="CLU_111320_0_0_1"/>
<evidence type="ECO:0000256" key="1">
    <source>
        <dbReference type="SAM" id="SignalP"/>
    </source>
</evidence>
<evidence type="ECO:0000313" key="2">
    <source>
        <dbReference type="EMBL" id="ERN05552.1"/>
    </source>
</evidence>
<dbReference type="PANTHER" id="PTHR33237">
    <property type="entry name" value="F2P16.13 PROTEIN-RELATED"/>
    <property type="match status" value="1"/>
</dbReference>
<keyword evidence="1" id="KW-0732">Signal</keyword>